<proteinExistence type="predicted"/>
<dbReference type="Gene3D" id="1.20.150.20">
    <property type="entry name" value="ATP synthase alpha/beta chain, C-terminal domain"/>
    <property type="match status" value="1"/>
</dbReference>
<comment type="caution">
    <text evidence="1">The sequence shown here is derived from an EMBL/GenBank/DDBJ whole genome shotgun (WGS) entry which is preliminary data.</text>
</comment>
<dbReference type="EMBL" id="JAYMYS010000008">
    <property type="protein sequence ID" value="KAK7386080.1"/>
    <property type="molecule type" value="Genomic_DNA"/>
</dbReference>
<protein>
    <submittedName>
        <fullName evidence="1">Uncharacterized protein</fullName>
    </submittedName>
</protein>
<gene>
    <name evidence="1" type="ORF">VNO78_32166</name>
</gene>
<accession>A0AAN9RZ18</accession>
<organism evidence="1 2">
    <name type="scientific">Psophocarpus tetragonolobus</name>
    <name type="common">Winged bean</name>
    <name type="synonym">Dolichos tetragonolobus</name>
    <dbReference type="NCBI Taxonomy" id="3891"/>
    <lineage>
        <taxon>Eukaryota</taxon>
        <taxon>Viridiplantae</taxon>
        <taxon>Streptophyta</taxon>
        <taxon>Embryophyta</taxon>
        <taxon>Tracheophyta</taxon>
        <taxon>Spermatophyta</taxon>
        <taxon>Magnoliopsida</taxon>
        <taxon>eudicotyledons</taxon>
        <taxon>Gunneridae</taxon>
        <taxon>Pentapetalae</taxon>
        <taxon>rosids</taxon>
        <taxon>fabids</taxon>
        <taxon>Fabales</taxon>
        <taxon>Fabaceae</taxon>
        <taxon>Papilionoideae</taxon>
        <taxon>50 kb inversion clade</taxon>
        <taxon>NPAAA clade</taxon>
        <taxon>indigoferoid/millettioid clade</taxon>
        <taxon>Phaseoleae</taxon>
        <taxon>Psophocarpus</taxon>
    </lineage>
</organism>
<keyword evidence="2" id="KW-1185">Reference proteome</keyword>
<evidence type="ECO:0000313" key="1">
    <source>
        <dbReference type="EMBL" id="KAK7386080.1"/>
    </source>
</evidence>
<evidence type="ECO:0000313" key="2">
    <source>
        <dbReference type="Proteomes" id="UP001386955"/>
    </source>
</evidence>
<dbReference type="InterPro" id="IPR038376">
    <property type="entry name" value="ATP_synth_asu_C_sf"/>
</dbReference>
<dbReference type="PROSITE" id="PS51257">
    <property type="entry name" value="PROKAR_LIPOPROTEIN"/>
    <property type="match status" value="1"/>
</dbReference>
<dbReference type="Proteomes" id="UP001386955">
    <property type="component" value="Unassembled WGS sequence"/>
</dbReference>
<reference evidence="1 2" key="1">
    <citation type="submission" date="2024-01" db="EMBL/GenBank/DDBJ databases">
        <title>The genomes of 5 underutilized Papilionoideae crops provide insights into root nodulation and disease resistanc.</title>
        <authorList>
            <person name="Jiang F."/>
        </authorList>
    </citation>
    <scope>NUCLEOTIDE SEQUENCE [LARGE SCALE GENOMIC DNA]</scope>
    <source>
        <strain evidence="1">DUOXIRENSHENG_FW03</strain>
        <tissue evidence="1">Leaves</tissue>
    </source>
</reference>
<name>A0AAN9RZ18_PSOTE</name>
<sequence>MPRILLKERGAFGNASTSGAWLLSACATTGDKLEEGEDDVKSSCPLCLGRHTYYNGWNKGSRSREIELTPKTCPQFGLPVINVRKFFVELHAYLKTNKPQFKEIISSTKTFTGEAEALLKEAIEEQMKLFLLQEQASCSLHRTEDAFLELAHPRGIAILSPIHCSTCVAQGIRGMMT</sequence>
<dbReference type="SUPFAM" id="SSF47917">
    <property type="entry name" value="C-terminal domain of alpha and beta subunits of F1 ATP synthase"/>
    <property type="match status" value="1"/>
</dbReference>
<dbReference type="AlphaFoldDB" id="A0AAN9RZ18"/>